<dbReference type="Pfam" id="PF25780">
    <property type="entry name" value="TPR_IPO5"/>
    <property type="match status" value="1"/>
</dbReference>
<comment type="subcellular location">
    <subcellularLocation>
        <location evidence="2">Cytoplasm</location>
    </subcellularLocation>
    <subcellularLocation>
        <location evidence="1">Nucleus</location>
    </subcellularLocation>
</comment>
<dbReference type="GeneID" id="92380549"/>
<dbReference type="SUPFAM" id="SSF48371">
    <property type="entry name" value="ARM repeat"/>
    <property type="match status" value="2"/>
</dbReference>
<keyword evidence="4" id="KW-0963">Cytoplasm</keyword>
<dbReference type="EMBL" id="CZPT02000409">
    <property type="protein sequence ID" value="SCU65801.1"/>
    <property type="molecule type" value="Genomic_DNA"/>
</dbReference>
<dbReference type="InterPro" id="IPR057978">
    <property type="entry name" value="TPR_DAAF5"/>
</dbReference>
<reference evidence="10" key="1">
    <citation type="submission" date="2016-09" db="EMBL/GenBank/DDBJ databases">
        <authorList>
            <person name="Hebert L."/>
            <person name="Moumen B."/>
        </authorList>
    </citation>
    <scope>NUCLEOTIDE SEQUENCE [LARGE SCALE GENOMIC DNA]</scope>
    <source>
        <strain evidence="10">OVI</strain>
    </source>
</reference>
<dbReference type="VEuPathDB" id="TriTrypDB:TEOVI_000661500"/>
<dbReference type="GO" id="GO:0005737">
    <property type="term" value="C:cytoplasm"/>
    <property type="evidence" value="ECO:0007669"/>
    <property type="project" value="UniProtKB-SubCell"/>
</dbReference>
<proteinExistence type="predicted"/>
<dbReference type="AlphaFoldDB" id="A0A1G4I247"/>
<evidence type="ECO:0000256" key="1">
    <source>
        <dbReference type="ARBA" id="ARBA00004123"/>
    </source>
</evidence>
<dbReference type="InterPro" id="IPR057672">
    <property type="entry name" value="TPR_IPO4/5"/>
</dbReference>
<evidence type="ECO:0000259" key="9">
    <source>
        <dbReference type="SMART" id="SM01349"/>
    </source>
</evidence>
<feature type="region of interest" description="Disordered" evidence="8">
    <location>
        <begin position="817"/>
        <end position="839"/>
    </location>
</feature>
<dbReference type="InterPro" id="IPR040122">
    <property type="entry name" value="Importin_beta"/>
</dbReference>
<evidence type="ECO:0000256" key="3">
    <source>
        <dbReference type="ARBA" id="ARBA00022448"/>
    </source>
</evidence>
<organism evidence="10 11">
    <name type="scientific">Trypanosoma equiperdum</name>
    <dbReference type="NCBI Taxonomy" id="5694"/>
    <lineage>
        <taxon>Eukaryota</taxon>
        <taxon>Discoba</taxon>
        <taxon>Euglenozoa</taxon>
        <taxon>Kinetoplastea</taxon>
        <taxon>Metakinetoplastina</taxon>
        <taxon>Trypanosomatida</taxon>
        <taxon>Trypanosomatidae</taxon>
        <taxon>Trypanosoma</taxon>
    </lineage>
</organism>
<evidence type="ECO:0000256" key="8">
    <source>
        <dbReference type="SAM" id="MobiDB-lite"/>
    </source>
</evidence>
<keyword evidence="5" id="KW-0677">Repeat</keyword>
<dbReference type="InterPro" id="IPR016024">
    <property type="entry name" value="ARM-type_fold"/>
</dbReference>
<dbReference type="Proteomes" id="UP000195570">
    <property type="component" value="Unassembled WGS sequence"/>
</dbReference>
<gene>
    <name evidence="10" type="ORF">TEOVI_000661500</name>
</gene>
<comment type="caution">
    <text evidence="10">The sequence shown here is derived from an EMBL/GenBank/DDBJ whole genome shotgun (WGS) entry which is preliminary data.</text>
</comment>
<keyword evidence="11" id="KW-1185">Reference proteome</keyword>
<dbReference type="Pfam" id="PF18808">
    <property type="entry name" value="Importin_rep_4"/>
    <property type="match status" value="1"/>
</dbReference>
<keyword evidence="3" id="KW-0813">Transport</keyword>
<dbReference type="Gene3D" id="1.25.10.10">
    <property type="entry name" value="Leucine-rich Repeat Variant"/>
    <property type="match status" value="1"/>
</dbReference>
<feature type="domain" description="TOG" evidence="9">
    <location>
        <begin position="345"/>
        <end position="595"/>
    </location>
</feature>
<keyword evidence="7" id="KW-0539">Nucleus</keyword>
<evidence type="ECO:0000313" key="10">
    <source>
        <dbReference type="EMBL" id="SCU65801.1"/>
    </source>
</evidence>
<dbReference type="GO" id="GO:0005634">
    <property type="term" value="C:nucleus"/>
    <property type="evidence" value="ECO:0007669"/>
    <property type="project" value="UniProtKB-SubCell"/>
</dbReference>
<evidence type="ECO:0000256" key="7">
    <source>
        <dbReference type="ARBA" id="ARBA00023242"/>
    </source>
</evidence>
<dbReference type="InterPro" id="IPR034085">
    <property type="entry name" value="TOG"/>
</dbReference>
<evidence type="ECO:0000256" key="5">
    <source>
        <dbReference type="ARBA" id="ARBA00022737"/>
    </source>
</evidence>
<keyword evidence="6" id="KW-0653">Protein transport</keyword>
<accession>A0A1G4I247</accession>
<dbReference type="InterPro" id="IPR041653">
    <property type="entry name" value="Importin_rep_4"/>
</dbReference>
<dbReference type="PANTHER" id="PTHR10527">
    <property type="entry name" value="IMPORTIN BETA"/>
    <property type="match status" value="1"/>
</dbReference>
<evidence type="ECO:0000313" key="11">
    <source>
        <dbReference type="Proteomes" id="UP000195570"/>
    </source>
</evidence>
<evidence type="ECO:0000256" key="2">
    <source>
        <dbReference type="ARBA" id="ARBA00004496"/>
    </source>
</evidence>
<dbReference type="GO" id="GO:0006606">
    <property type="term" value="P:protein import into nucleus"/>
    <property type="evidence" value="ECO:0007669"/>
    <property type="project" value="InterPro"/>
</dbReference>
<name>A0A1G4I247_TRYEQ</name>
<dbReference type="InterPro" id="IPR011989">
    <property type="entry name" value="ARM-like"/>
</dbReference>
<feature type="compositionally biased region" description="Acidic residues" evidence="8">
    <location>
        <begin position="824"/>
        <end position="839"/>
    </location>
</feature>
<dbReference type="Pfam" id="PF25757">
    <property type="entry name" value="TPR_DNAAF5"/>
    <property type="match status" value="1"/>
</dbReference>
<sequence length="1072" mass="117903">MNQEQLNQLVTNLLSADNEVRKSAEAQYDSLVHGNATWMMCCLSELCASTENTSTMQMGLVLLKKLFGNKSDCFDTADAETQNAVKGLMLQVLGKAAFGAQRALAAACVSALVVKLKNIEKEWDELWKSIFQIIEDLESAHQLKTICCEIIAATGPSLTEHFEANVVRVAAGLKNCLLDPSVDSRKAALDAIFNLTMCRPSRELADLVPLILQAVQDALNASNWGDAEALTGKLAEGVSHSATLFERHTAPLLQGLMEVASAPSVAPGARHMAIEALLTYCESEPKTARKVPDFSTSFLRLLFEYTVNPAIPDDWDVKGVNTDEDDLDEDLDETVGSSGIDRLASALGGRKLEALAQQLFSENIQSPDWKQRNAALLLITYVAEGMSSVLEKHLKSIVCMVLPALRDDMKYVRASALDCLTQMSTDFAPQLQENLCHMILPAVVQCLEDPIPAVATRAARCLDSFFDRCEEDEEDSPHFVKEFERYVEGLCASLVSLLRQTPHQFLREDCLGALSSIISTCKDMLKPYVNNLVPVFQEVLAVPDSPDVIQMKCKAIECTTLLACGVGREGFGPYAEHMCNYLRDLLQHLSQEECKDDMRLRYVMRGWTCMTDCLREDVVPYLQVVLPVLLSMVNMECDMEVENAEVGEEDDEDEQGRKSGGEVATMRVVVPGVGVKKIKLHTGLIEEKDLAASVLSAMLTYLGKHLGPHLPAIAESAVKLLSFQSNSSIRESGAAILDEVLNAYEVDERAHLAVAIMDPLLNQFADEDELDASSAMSVVISRCIDSAPGLVSQDTVTVIGEKVLAVLERAMENRVQSLESQVGENDEDELDRLQGEEEEADTLISDTCNVLDKMLERAGDVFAPVFLVMFAPVLEKLLQKNEKDSVVTCGLALLCGLVEHAPNHIGSFIPTIVESCLDFAQSREDCDLLQSAFYLMNLLLQYFGRNPDPSTPEFVHRVSSLFTRFIAVQRTGDYESTTCNAVSAAATLLHLFHSTLPEQGLVEVLTLVVSNLPVRGDDVEARRVHEKVLMWVVQQHPVIQGRGRHAGEIVARMKAADQDVLNEVTKNQLAAM</sequence>
<dbReference type="SMART" id="SM01349">
    <property type="entry name" value="TOG"/>
    <property type="match status" value="1"/>
</dbReference>
<evidence type="ECO:0000256" key="4">
    <source>
        <dbReference type="ARBA" id="ARBA00022490"/>
    </source>
</evidence>
<protein>
    <submittedName>
        <fullName evidence="10">HEAT-like repeat, putative</fullName>
    </submittedName>
</protein>
<dbReference type="RefSeq" id="XP_067077342.1">
    <property type="nucleotide sequence ID" value="XM_067221241.1"/>
</dbReference>
<evidence type="ECO:0000256" key="6">
    <source>
        <dbReference type="ARBA" id="ARBA00022927"/>
    </source>
</evidence>